<evidence type="ECO:0000313" key="6">
    <source>
        <dbReference type="EMBL" id="NOH32515.1"/>
    </source>
</evidence>
<name>A0A7Y4DQE8_9VIBR</name>
<keyword evidence="2" id="KW-0805">Transcription regulation</keyword>
<dbReference type="SUPFAM" id="SSF53850">
    <property type="entry name" value="Periplasmic binding protein-like II"/>
    <property type="match status" value="1"/>
</dbReference>
<comment type="similarity">
    <text evidence="1">Belongs to the LysR transcriptional regulatory family.</text>
</comment>
<dbReference type="InterPro" id="IPR050389">
    <property type="entry name" value="LysR-type_TF"/>
</dbReference>
<evidence type="ECO:0000259" key="5">
    <source>
        <dbReference type="PROSITE" id="PS50931"/>
    </source>
</evidence>
<dbReference type="GO" id="GO:0003700">
    <property type="term" value="F:DNA-binding transcription factor activity"/>
    <property type="evidence" value="ECO:0007669"/>
    <property type="project" value="InterPro"/>
</dbReference>
<protein>
    <submittedName>
        <fullName evidence="6">LysR family transcriptional regulator</fullName>
    </submittedName>
</protein>
<evidence type="ECO:0000256" key="2">
    <source>
        <dbReference type="ARBA" id="ARBA00023015"/>
    </source>
</evidence>
<reference evidence="6 7" key="1">
    <citation type="submission" date="2019-09" db="EMBL/GenBank/DDBJ databases">
        <title>Draft genome sequencing and comparative genomics of hatchery-associated Vibrios.</title>
        <authorList>
            <person name="Kehlet-Delgado H."/>
            <person name="Mueller R.S."/>
        </authorList>
    </citation>
    <scope>NUCLEOTIDE SEQUENCE [LARGE SCALE GENOMIC DNA]</scope>
    <source>
        <strain evidence="6 7">00-90-10</strain>
    </source>
</reference>
<dbReference type="GO" id="GO:0003677">
    <property type="term" value="F:DNA binding"/>
    <property type="evidence" value="ECO:0007669"/>
    <property type="project" value="UniProtKB-KW"/>
</dbReference>
<dbReference type="InterPro" id="IPR005119">
    <property type="entry name" value="LysR_subst-bd"/>
</dbReference>
<dbReference type="EMBL" id="VTXW01000002">
    <property type="protein sequence ID" value="NOH32515.1"/>
    <property type="molecule type" value="Genomic_DNA"/>
</dbReference>
<proteinExistence type="inferred from homology"/>
<dbReference type="InterPro" id="IPR037402">
    <property type="entry name" value="YidZ_PBP2"/>
</dbReference>
<evidence type="ECO:0000256" key="4">
    <source>
        <dbReference type="ARBA" id="ARBA00023163"/>
    </source>
</evidence>
<dbReference type="Pfam" id="PF03466">
    <property type="entry name" value="LysR_substrate"/>
    <property type="match status" value="1"/>
</dbReference>
<keyword evidence="4" id="KW-0804">Transcription</keyword>
<dbReference type="InterPro" id="IPR000847">
    <property type="entry name" value="LysR_HTH_N"/>
</dbReference>
<dbReference type="Proteomes" id="UP000525336">
    <property type="component" value="Unassembled WGS sequence"/>
</dbReference>
<feature type="domain" description="HTH lysR-type" evidence="5">
    <location>
        <begin position="4"/>
        <end position="61"/>
    </location>
</feature>
<dbReference type="Pfam" id="PF00126">
    <property type="entry name" value="HTH_1"/>
    <property type="match status" value="1"/>
</dbReference>
<evidence type="ECO:0000256" key="1">
    <source>
        <dbReference type="ARBA" id="ARBA00009437"/>
    </source>
</evidence>
<dbReference type="AlphaFoldDB" id="A0A7Y4DQE8"/>
<evidence type="ECO:0000313" key="7">
    <source>
        <dbReference type="Proteomes" id="UP000525336"/>
    </source>
</evidence>
<dbReference type="Gene3D" id="1.10.10.10">
    <property type="entry name" value="Winged helix-like DNA-binding domain superfamily/Winged helix DNA-binding domain"/>
    <property type="match status" value="1"/>
</dbReference>
<gene>
    <name evidence="6" type="ORF">F0245_03850</name>
</gene>
<dbReference type="PROSITE" id="PS50931">
    <property type="entry name" value="HTH_LYSR"/>
    <property type="match status" value="1"/>
</dbReference>
<dbReference type="PRINTS" id="PR00039">
    <property type="entry name" value="HTHLYSR"/>
</dbReference>
<dbReference type="RefSeq" id="WP_171366795.1">
    <property type="nucleotide sequence ID" value="NZ_VTXW01000002.1"/>
</dbReference>
<dbReference type="CDD" id="cd08417">
    <property type="entry name" value="PBP2_Nitroaromatics_like"/>
    <property type="match status" value="1"/>
</dbReference>
<evidence type="ECO:0000256" key="3">
    <source>
        <dbReference type="ARBA" id="ARBA00023125"/>
    </source>
</evidence>
<comment type="caution">
    <text evidence="6">The sequence shown here is derived from an EMBL/GenBank/DDBJ whole genome shotgun (WGS) entry which is preliminary data.</text>
</comment>
<organism evidence="6 7">
    <name type="scientific">Vibrio chagasii</name>
    <dbReference type="NCBI Taxonomy" id="170679"/>
    <lineage>
        <taxon>Bacteria</taxon>
        <taxon>Pseudomonadati</taxon>
        <taxon>Pseudomonadota</taxon>
        <taxon>Gammaproteobacteria</taxon>
        <taxon>Vibrionales</taxon>
        <taxon>Vibrionaceae</taxon>
        <taxon>Vibrio</taxon>
    </lineage>
</organism>
<dbReference type="SUPFAM" id="SSF46785">
    <property type="entry name" value="Winged helix' DNA-binding domain"/>
    <property type="match status" value="1"/>
</dbReference>
<accession>A0A7Y4DQE8</accession>
<dbReference type="InterPro" id="IPR036390">
    <property type="entry name" value="WH_DNA-bd_sf"/>
</dbReference>
<dbReference type="PANTHER" id="PTHR30118">
    <property type="entry name" value="HTH-TYPE TRANSCRIPTIONAL REGULATOR LEUO-RELATED"/>
    <property type="match status" value="1"/>
</dbReference>
<dbReference type="InterPro" id="IPR036388">
    <property type="entry name" value="WH-like_DNA-bd_sf"/>
</dbReference>
<sequence length="301" mass="34987">MKRFNLNLIYYFIAIYEEGNLTYAAERLNISQPSLSAHLKQLRDEYRDLLFVRKSYTLEPTPVANDLYPIFKQAHKLVSHSLPETHDFEPKECSYTFRIAAMSISSSVILPQILDRIQEEAPECVIEVVNIKEDMATDIREKKIDLVVDLTNAHPTLLSQEIWGDELCMVCSQKHSQISDQVTLEQYLSAKHVMLTHDNYRVNQLTEFHSPIFADRKVARKLNSIADFSDTIYNSDWIATFPKGVANAYFDKDKIKLLELPFEYIKPSLSVYWHSNRNDDIVNQWLRELFTSEVLTLSSEI</sequence>
<dbReference type="PANTHER" id="PTHR30118:SF15">
    <property type="entry name" value="TRANSCRIPTIONAL REGULATORY PROTEIN"/>
    <property type="match status" value="1"/>
</dbReference>
<dbReference type="Gene3D" id="3.40.190.10">
    <property type="entry name" value="Periplasmic binding protein-like II"/>
    <property type="match status" value="2"/>
</dbReference>
<keyword evidence="3" id="KW-0238">DNA-binding</keyword>